<dbReference type="STRING" id="1111454.HMPREF1250_2049"/>
<dbReference type="Pfam" id="PF00395">
    <property type="entry name" value="SLH"/>
    <property type="match status" value="1"/>
</dbReference>
<accession>U7UU49</accession>
<dbReference type="InterPro" id="IPR001119">
    <property type="entry name" value="SLH_dom"/>
</dbReference>
<dbReference type="PANTHER" id="PTHR43308:SF1">
    <property type="entry name" value="OUTER MEMBRANE PROTEIN ALPHA"/>
    <property type="match status" value="1"/>
</dbReference>
<evidence type="ECO:0000259" key="1">
    <source>
        <dbReference type="PROSITE" id="PS51272"/>
    </source>
</evidence>
<name>U7UU49_9FIRM</name>
<organism evidence="2 3">
    <name type="scientific">Megasphaera vaginalis</name>
    <name type="common">ex Srinivasan et al. 2021</name>
    <dbReference type="NCBI Taxonomy" id="1111454"/>
    <lineage>
        <taxon>Bacteria</taxon>
        <taxon>Bacillati</taxon>
        <taxon>Bacillota</taxon>
        <taxon>Negativicutes</taxon>
        <taxon>Veillonellales</taxon>
        <taxon>Veillonellaceae</taxon>
        <taxon>Megasphaera</taxon>
    </lineage>
</organism>
<gene>
    <name evidence="2" type="ORF">HMPREF1250_2049</name>
</gene>
<evidence type="ECO:0000313" key="2">
    <source>
        <dbReference type="EMBL" id="ERT61993.1"/>
    </source>
</evidence>
<dbReference type="Proteomes" id="UP000017090">
    <property type="component" value="Unassembled WGS sequence"/>
</dbReference>
<dbReference type="eggNOG" id="COG3203">
    <property type="taxonomic scope" value="Bacteria"/>
</dbReference>
<feature type="domain" description="SLH" evidence="1">
    <location>
        <begin position="46"/>
        <end position="109"/>
    </location>
</feature>
<dbReference type="PATRIC" id="fig|1111454.3.peg.380"/>
<dbReference type="PANTHER" id="PTHR43308">
    <property type="entry name" value="OUTER MEMBRANE PROTEIN ALPHA-RELATED"/>
    <property type="match status" value="1"/>
</dbReference>
<comment type="caution">
    <text evidence="2">The sequence shown here is derived from an EMBL/GenBank/DDBJ whole genome shotgun (WGS) entry which is preliminary data.</text>
</comment>
<dbReference type="AlphaFoldDB" id="U7UU49"/>
<dbReference type="InterPro" id="IPR051465">
    <property type="entry name" value="Cell_Envelope_Struct_Comp"/>
</dbReference>
<evidence type="ECO:0000313" key="3">
    <source>
        <dbReference type="Proteomes" id="UP000017090"/>
    </source>
</evidence>
<sequence>MKSDIGILLFYRCSMAKDRKGEDQMKKKIVTSLVMTMVTGAACAFAANPFVDVPADSWAYHSVVTLAEAGIIQGVDGTHFEGGRNITRYEAAEIVAKAMAHQDRATVEQRAMINKLADEFSAELNSLGVRVSDLEKKVGNVRLTGDANVHYQHWDKAFKNDASWEYAVHLLATADVNDKTTVNFGLSTDDMSFADEGSASGNKDHHVYADHANVEYRAGNMNFLVGRYDYQIGNGLGLQYSDTFDGAQAQYVGNRFTLTGGYGKFKEGGINNVKTGYVSLDGAFEKFGAGLYYNQFHGESVDEDGTHEAVNADKLYGGYLSFRLGQKLNLIGDYQRVSFKDDTADANLWGAKLQYGEADAAEKGTWDAWVDYVNVDQNGFGGSTGNWRDDDFLGWDGGVRSWGVGFDYTLAKNVMLAAGQTFGSKTKKGDTDPKEYTSVELDFFF</sequence>
<reference evidence="2 3" key="1">
    <citation type="submission" date="2013-09" db="EMBL/GenBank/DDBJ databases">
        <authorList>
            <person name="Durkin A.S."/>
            <person name="Haft D.R."/>
            <person name="McCorrison J."/>
            <person name="Torralba M."/>
            <person name="Gillis M."/>
            <person name="Haft D.H."/>
            <person name="Methe B."/>
            <person name="Sutton G."/>
            <person name="Nelson K.E."/>
        </authorList>
    </citation>
    <scope>NUCLEOTIDE SEQUENCE [LARGE SCALE GENOMIC DNA]</scope>
    <source>
        <strain evidence="2 3">BV3C16-1</strain>
    </source>
</reference>
<proteinExistence type="predicted"/>
<protein>
    <submittedName>
        <fullName evidence="2">SLH domain protein</fullName>
    </submittedName>
</protein>
<dbReference type="PROSITE" id="PS51272">
    <property type="entry name" value="SLH"/>
    <property type="match status" value="1"/>
</dbReference>
<dbReference type="EMBL" id="AWXA01000007">
    <property type="protein sequence ID" value="ERT61993.1"/>
    <property type="molecule type" value="Genomic_DNA"/>
</dbReference>
<dbReference type="SUPFAM" id="SSF56935">
    <property type="entry name" value="Porins"/>
    <property type="match status" value="1"/>
</dbReference>
<keyword evidence="3" id="KW-1185">Reference proteome</keyword>